<comment type="caution">
    <text evidence="4">The sequence shown here is derived from an EMBL/GenBank/DDBJ whole genome shotgun (WGS) entry which is preliminary data.</text>
</comment>
<evidence type="ECO:0000256" key="2">
    <source>
        <dbReference type="ARBA" id="ARBA00022801"/>
    </source>
</evidence>
<dbReference type="InterPro" id="IPR019826">
    <property type="entry name" value="Carboxylesterase_B_AS"/>
</dbReference>
<evidence type="ECO:0000313" key="4">
    <source>
        <dbReference type="EMBL" id="KKM93064.1"/>
    </source>
</evidence>
<dbReference type="PANTHER" id="PTHR11559">
    <property type="entry name" value="CARBOXYLESTERASE"/>
    <property type="match status" value="1"/>
</dbReference>
<organism evidence="4">
    <name type="scientific">marine sediment metagenome</name>
    <dbReference type="NCBI Taxonomy" id="412755"/>
    <lineage>
        <taxon>unclassified sequences</taxon>
        <taxon>metagenomes</taxon>
        <taxon>ecological metagenomes</taxon>
    </lineage>
</organism>
<name>A0A0F9LDL2_9ZZZZ</name>
<keyword evidence="2" id="KW-0378">Hydrolase</keyword>
<protein>
    <recommendedName>
        <fullName evidence="3">Carboxylesterase type B domain-containing protein</fullName>
    </recommendedName>
</protein>
<feature type="domain" description="Carboxylesterase type B" evidence="3">
    <location>
        <begin position="4"/>
        <end position="482"/>
    </location>
</feature>
<dbReference type="InterPro" id="IPR050309">
    <property type="entry name" value="Type-B_Carboxylest/Lipase"/>
</dbReference>
<dbReference type="SUPFAM" id="SSF53474">
    <property type="entry name" value="alpha/beta-Hydrolases"/>
    <property type="match status" value="1"/>
</dbReference>
<comment type="similarity">
    <text evidence="1">Belongs to the type-B carboxylesterase/lipase family.</text>
</comment>
<dbReference type="ESTHER" id="9zzzz-a0a0f9ldl2">
    <property type="family name" value="Carb_B_Bacteria"/>
</dbReference>
<sequence length="508" mass="58216">MEKTKIIEVKFGKLQGYIEEGISIFKGIPFAEPPVGGLRLNAPILKESWEGVMETLEYRPVSPQPPPYNPIFPAPPQSEADCLNLNIWTPGCDKKKRPVMFWIHGGSHIFGSGRLLNGRALSRRGDVVLVSINYRLGPLGFLYLPGATANIGQLDQIAALEWVKNNIEYFGGDPTNVTIFGESAGGTSVCTLMAMPKAKGLFNRAISQSGAVTSNGFDFSVREKTAELIMEELNLNINDLEEFRSLSIEEIIKAMMKAQEKAFATQIEIDFRPFVDGESLPKHPTKAIQEGYAKDIELIVGSNLEEWRFWRAFEPEFEKYDSSEYMRRIKGILKSAGEDDEKADELIKIYKKSREENNLSINLGETYEACMTDSIFRFPSIKFAEAQHNHQKNTFMYLFKWKTPYENGRYGAMHALEVSFVFGSFWEDYLFTFPKKTPETETLSNSMLDYWVTFARIGTPNYDSQMKWPSYDIESRKTMIFDTIIEIREDPLTLERKMWNEMRNWSQF</sequence>
<evidence type="ECO:0000256" key="1">
    <source>
        <dbReference type="ARBA" id="ARBA00005964"/>
    </source>
</evidence>
<dbReference type="AlphaFoldDB" id="A0A0F9LDL2"/>
<dbReference type="InterPro" id="IPR029058">
    <property type="entry name" value="AB_hydrolase_fold"/>
</dbReference>
<gene>
    <name evidence="4" type="ORF">LCGC14_1212170</name>
</gene>
<reference evidence="4" key="1">
    <citation type="journal article" date="2015" name="Nature">
        <title>Complex archaea that bridge the gap between prokaryotes and eukaryotes.</title>
        <authorList>
            <person name="Spang A."/>
            <person name="Saw J.H."/>
            <person name="Jorgensen S.L."/>
            <person name="Zaremba-Niedzwiedzka K."/>
            <person name="Martijn J."/>
            <person name="Lind A.E."/>
            <person name="van Eijk R."/>
            <person name="Schleper C."/>
            <person name="Guy L."/>
            <person name="Ettema T.J."/>
        </authorList>
    </citation>
    <scope>NUCLEOTIDE SEQUENCE</scope>
</reference>
<dbReference type="Pfam" id="PF00135">
    <property type="entry name" value="COesterase"/>
    <property type="match status" value="1"/>
</dbReference>
<dbReference type="PROSITE" id="PS00122">
    <property type="entry name" value="CARBOXYLESTERASE_B_1"/>
    <property type="match status" value="1"/>
</dbReference>
<dbReference type="InterPro" id="IPR002018">
    <property type="entry name" value="CarbesteraseB"/>
</dbReference>
<dbReference type="EMBL" id="LAZR01006315">
    <property type="protein sequence ID" value="KKM93064.1"/>
    <property type="molecule type" value="Genomic_DNA"/>
</dbReference>
<accession>A0A0F9LDL2</accession>
<evidence type="ECO:0000259" key="3">
    <source>
        <dbReference type="Pfam" id="PF00135"/>
    </source>
</evidence>
<dbReference type="Gene3D" id="3.40.50.1820">
    <property type="entry name" value="alpha/beta hydrolase"/>
    <property type="match status" value="1"/>
</dbReference>
<proteinExistence type="inferred from homology"/>
<dbReference type="GO" id="GO:0016787">
    <property type="term" value="F:hydrolase activity"/>
    <property type="evidence" value="ECO:0007669"/>
    <property type="project" value="UniProtKB-KW"/>
</dbReference>